<evidence type="ECO:0000313" key="4">
    <source>
        <dbReference type="Proteomes" id="UP000192257"/>
    </source>
</evidence>
<protein>
    <submittedName>
        <fullName evidence="3">Uncharacterized protein</fullName>
    </submittedName>
</protein>
<reference evidence="3 4" key="1">
    <citation type="submission" date="2017-03" db="EMBL/GenBank/DDBJ databases">
        <title>An alternative strategy for trypanosome survival in the mammalian bloodstream revealed through genome and transcriptome analysis of the ubiquitous bovine parasite Trypanosoma (Megatrypanum) theileri.</title>
        <authorList>
            <person name="Kelly S."/>
            <person name="Ivens A."/>
            <person name="Mott A."/>
            <person name="O'Neill E."/>
            <person name="Emms D."/>
            <person name="Macleod O."/>
            <person name="Voorheis P."/>
            <person name="Matthews J."/>
            <person name="Matthews K."/>
            <person name="Carrington M."/>
        </authorList>
    </citation>
    <scope>NUCLEOTIDE SEQUENCE [LARGE SCALE GENOMIC DNA]</scope>
    <source>
        <strain evidence="3">Edinburgh</strain>
    </source>
</reference>
<sequence>MKESVFLCLFALVTLLVSHHVYAQSSKSEHIITFNGTGWDSVVKDKSAELREALIADIGLQLNRRYAFNTTITFDSLSTSGNLQVELSVNQTVLPTVAEPWLQHIWTPEEVSSLIEQSKFATTLAMYPGPDVSSFVSVRIPGEGEELSECTGVCKGMVSMGIIIVGLMMVVFLVTLSYVCCCNRRRDKQSPREPHRDSIDWKR</sequence>
<gene>
    <name evidence="3" type="ORF">TM35_002891000</name>
</gene>
<evidence type="ECO:0000256" key="2">
    <source>
        <dbReference type="SAM" id="SignalP"/>
    </source>
</evidence>
<dbReference type="Proteomes" id="UP000192257">
    <property type="component" value="Unassembled WGS sequence"/>
</dbReference>
<keyword evidence="1" id="KW-1133">Transmembrane helix</keyword>
<keyword evidence="4" id="KW-1185">Reference proteome</keyword>
<dbReference type="GeneID" id="39991859"/>
<proteinExistence type="predicted"/>
<feature type="transmembrane region" description="Helical" evidence="1">
    <location>
        <begin position="157"/>
        <end position="181"/>
    </location>
</feature>
<dbReference type="RefSeq" id="XP_028876627.1">
    <property type="nucleotide sequence ID" value="XM_029032079.1"/>
</dbReference>
<dbReference type="EMBL" id="NBCO01000289">
    <property type="protein sequence ID" value="ORC76824.1"/>
    <property type="molecule type" value="Genomic_DNA"/>
</dbReference>
<keyword evidence="1" id="KW-0812">Transmembrane</keyword>
<accession>A0A1X0ND68</accession>
<comment type="caution">
    <text evidence="3">The sequence shown here is derived from an EMBL/GenBank/DDBJ whole genome shotgun (WGS) entry which is preliminary data.</text>
</comment>
<feature type="chain" id="PRO_5012077681" evidence="2">
    <location>
        <begin position="24"/>
        <end position="203"/>
    </location>
</feature>
<evidence type="ECO:0000256" key="1">
    <source>
        <dbReference type="SAM" id="Phobius"/>
    </source>
</evidence>
<evidence type="ECO:0000313" key="3">
    <source>
        <dbReference type="EMBL" id="ORC76824.1"/>
    </source>
</evidence>
<organism evidence="3 4">
    <name type="scientific">Trypanosoma theileri</name>
    <dbReference type="NCBI Taxonomy" id="67003"/>
    <lineage>
        <taxon>Eukaryota</taxon>
        <taxon>Discoba</taxon>
        <taxon>Euglenozoa</taxon>
        <taxon>Kinetoplastea</taxon>
        <taxon>Metakinetoplastina</taxon>
        <taxon>Trypanosomatida</taxon>
        <taxon>Trypanosomatidae</taxon>
        <taxon>Trypanosoma</taxon>
    </lineage>
</organism>
<keyword evidence="2" id="KW-0732">Signal</keyword>
<name>A0A1X0ND68_9TRYP</name>
<keyword evidence="1" id="KW-0472">Membrane</keyword>
<dbReference type="OrthoDB" id="251901at2759"/>
<dbReference type="AlphaFoldDB" id="A0A1X0ND68"/>
<feature type="signal peptide" evidence="2">
    <location>
        <begin position="1"/>
        <end position="23"/>
    </location>
</feature>
<dbReference type="VEuPathDB" id="TriTrypDB:TM35_002891000"/>